<evidence type="ECO:0000313" key="3">
    <source>
        <dbReference type="Proteomes" id="UP001430953"/>
    </source>
</evidence>
<reference evidence="2 3" key="1">
    <citation type="submission" date="2023-03" db="EMBL/GenBank/DDBJ databases">
        <title>High recombination rates correlate with genetic variation in Cardiocondyla obscurior ants.</title>
        <authorList>
            <person name="Errbii M."/>
        </authorList>
    </citation>
    <scope>NUCLEOTIDE SEQUENCE [LARGE SCALE GENOMIC DNA]</scope>
    <source>
        <strain evidence="2">Alpha-2009</strain>
        <tissue evidence="2">Whole body</tissue>
    </source>
</reference>
<proteinExistence type="predicted"/>
<protein>
    <submittedName>
        <fullName evidence="2">Uncharacterized protein</fullName>
    </submittedName>
</protein>
<gene>
    <name evidence="2" type="ORF">PUN28_008537</name>
</gene>
<evidence type="ECO:0000256" key="1">
    <source>
        <dbReference type="SAM" id="MobiDB-lite"/>
    </source>
</evidence>
<feature type="region of interest" description="Disordered" evidence="1">
    <location>
        <begin position="31"/>
        <end position="77"/>
    </location>
</feature>
<dbReference type="EMBL" id="JADYXP020000007">
    <property type="protein sequence ID" value="KAL0120907.1"/>
    <property type="molecule type" value="Genomic_DNA"/>
</dbReference>
<dbReference type="Proteomes" id="UP001430953">
    <property type="component" value="Unassembled WGS sequence"/>
</dbReference>
<feature type="compositionally biased region" description="Basic and acidic residues" evidence="1">
    <location>
        <begin position="31"/>
        <end position="52"/>
    </location>
</feature>
<comment type="caution">
    <text evidence="2">The sequence shown here is derived from an EMBL/GenBank/DDBJ whole genome shotgun (WGS) entry which is preliminary data.</text>
</comment>
<dbReference type="AlphaFoldDB" id="A0AAW2G327"/>
<sequence length="273" mass="30783">MYSSRASRAGGFVCLAALFFRRRDKERNVSECAEQRSDNGRTERRERAREASSDNGVAVGFGQRCNSGAADTGRLQKDETSREFEEELIIFSQQLLRTEFFCSNARCCANGNTHPLNLYLTSHHICTLCTFASTSDAFDEHRLIYLTNGSHEFHEDNILILQSVFREWMEGCNWKFNIPRGGGGFGKASCLSGATSTSTQFTTPLLRISIRLRKSAPERPRLCRRRRARSVRPDIRRVTSSTSVAIITDLLHSPPHSAGCNNHHGRYAGCRQR</sequence>
<organism evidence="2 3">
    <name type="scientific">Cardiocondyla obscurior</name>
    <dbReference type="NCBI Taxonomy" id="286306"/>
    <lineage>
        <taxon>Eukaryota</taxon>
        <taxon>Metazoa</taxon>
        <taxon>Ecdysozoa</taxon>
        <taxon>Arthropoda</taxon>
        <taxon>Hexapoda</taxon>
        <taxon>Insecta</taxon>
        <taxon>Pterygota</taxon>
        <taxon>Neoptera</taxon>
        <taxon>Endopterygota</taxon>
        <taxon>Hymenoptera</taxon>
        <taxon>Apocrita</taxon>
        <taxon>Aculeata</taxon>
        <taxon>Formicoidea</taxon>
        <taxon>Formicidae</taxon>
        <taxon>Myrmicinae</taxon>
        <taxon>Cardiocondyla</taxon>
    </lineage>
</organism>
<accession>A0AAW2G327</accession>
<evidence type="ECO:0000313" key="2">
    <source>
        <dbReference type="EMBL" id="KAL0120907.1"/>
    </source>
</evidence>
<keyword evidence="3" id="KW-1185">Reference proteome</keyword>
<name>A0AAW2G327_9HYME</name>